<reference evidence="1 2" key="1">
    <citation type="submission" date="2005-10" db="EMBL/GenBank/DDBJ databases">
        <title>Complete sequence of Geobacter metallireducens GS-15.</title>
        <authorList>
            <consortium name="US DOE Joint Genome Institute"/>
            <person name="Copeland A."/>
            <person name="Lucas S."/>
            <person name="Lapidus A."/>
            <person name="Barry K."/>
            <person name="Detter J.C."/>
            <person name="Glavina T."/>
            <person name="Hammon N."/>
            <person name="Israni S."/>
            <person name="Pitluck S."/>
            <person name="Di Bartolo G."/>
            <person name="Chain P."/>
            <person name="Schmutz J."/>
            <person name="Larimer F."/>
            <person name="Land M."/>
            <person name="Kyrpides N."/>
            <person name="Ivanova N."/>
            <person name="Richardson P."/>
        </authorList>
    </citation>
    <scope>NUCLEOTIDE SEQUENCE [LARGE SCALE GENOMIC DNA]</scope>
    <source>
        <strain evidence="2">ATCC 53774 / DSM 7210 / GS-15</strain>
    </source>
</reference>
<keyword evidence="2" id="KW-1185">Reference proteome</keyword>
<protein>
    <submittedName>
        <fullName evidence="1">Uncharacterized protein</fullName>
    </submittedName>
</protein>
<dbReference type="AlphaFoldDB" id="Q39WT4"/>
<name>Q39WT4_GEOMG</name>
<gene>
    <name evidence="1" type="ordered locus">Gmet_1050</name>
</gene>
<organism evidence="1 2">
    <name type="scientific">Geobacter metallireducens (strain ATCC 53774 / DSM 7210 / GS-15)</name>
    <dbReference type="NCBI Taxonomy" id="269799"/>
    <lineage>
        <taxon>Bacteria</taxon>
        <taxon>Pseudomonadati</taxon>
        <taxon>Thermodesulfobacteriota</taxon>
        <taxon>Desulfuromonadia</taxon>
        <taxon>Geobacterales</taxon>
        <taxon>Geobacteraceae</taxon>
        <taxon>Geobacter</taxon>
    </lineage>
</organism>
<evidence type="ECO:0000313" key="1">
    <source>
        <dbReference type="EMBL" id="ABB31290.1"/>
    </source>
</evidence>
<dbReference type="HOGENOM" id="CLU_1692976_0_0_7"/>
<dbReference type="STRING" id="269799.Gmet_1050"/>
<proteinExistence type="predicted"/>
<dbReference type="Proteomes" id="UP000007073">
    <property type="component" value="Chromosome"/>
</dbReference>
<dbReference type="eggNOG" id="ENOG5033HU3">
    <property type="taxonomic scope" value="Bacteria"/>
</dbReference>
<accession>Q39WT4</accession>
<evidence type="ECO:0000313" key="2">
    <source>
        <dbReference type="Proteomes" id="UP000007073"/>
    </source>
</evidence>
<sequence>MVRLVRPVFEYVDIEVEAGEENEAVSAALAGAETIPADEWRGNFAAEEYGVDAVCVTESAGDDKEIFTEIAGEKKYLLLKADTDSGEGEVVYQPWIGEVSDLMLADLCSDWSGELAEAEEAGVAHYYDWAERYARFLKDGPAKVIQLRRPRGEDE</sequence>
<dbReference type="KEGG" id="gme:Gmet_1050"/>
<reference evidence="1 2" key="2">
    <citation type="journal article" date="2009" name="BMC Microbiol.">
        <title>The genome sequence of Geobacter metallireducens: features of metabolism, physiology and regulation common and dissimilar to Geobacter sulfurreducens.</title>
        <authorList>
            <person name="Aklujkar M."/>
            <person name="Krushkal J."/>
            <person name="DiBartolo G."/>
            <person name="Lapidus A."/>
            <person name="Land M.L."/>
            <person name="Lovley D.R."/>
        </authorList>
    </citation>
    <scope>NUCLEOTIDE SEQUENCE [LARGE SCALE GENOMIC DNA]</scope>
    <source>
        <strain evidence="2">ATCC 53774 / DSM 7210 / GS-15</strain>
    </source>
</reference>
<dbReference type="EMBL" id="CP000148">
    <property type="protein sequence ID" value="ABB31290.1"/>
    <property type="molecule type" value="Genomic_DNA"/>
</dbReference>